<gene>
    <name evidence="1" type="ORF">CMV30_10490</name>
</gene>
<dbReference type="EMBL" id="CP023344">
    <property type="protein sequence ID" value="ATC64347.1"/>
    <property type="molecule type" value="Genomic_DNA"/>
</dbReference>
<dbReference type="RefSeq" id="WP_096055979.1">
    <property type="nucleotide sequence ID" value="NZ_CP023344.1"/>
</dbReference>
<keyword evidence="2" id="KW-1185">Reference proteome</keyword>
<dbReference type="Proteomes" id="UP000217265">
    <property type="component" value="Chromosome"/>
</dbReference>
<evidence type="ECO:0000313" key="2">
    <source>
        <dbReference type="Proteomes" id="UP000217265"/>
    </source>
</evidence>
<proteinExistence type="predicted"/>
<dbReference type="KEGG" id="vbh:CMV30_10490"/>
<reference evidence="1 2" key="1">
    <citation type="submission" date="2017-09" db="EMBL/GenBank/DDBJ databases">
        <title>Complete genome sequence of Verrucomicrobial strain HZ-65, isolated from freshwater.</title>
        <authorList>
            <person name="Choi A."/>
        </authorList>
    </citation>
    <scope>NUCLEOTIDE SEQUENCE [LARGE SCALE GENOMIC DNA]</scope>
    <source>
        <strain evidence="1 2">HZ-65</strain>
    </source>
</reference>
<sequence length="115" mass="12898">MPRKRSIHAFIVSTLLLRVLVLALLNPLCCRYLPTFDAEPPQHQFSIAENECDCPGKPEAARHELKAPVFALALIERLPLPRTPDPARSISPSPTFGHIRCLAPPAHIRFRIFLS</sequence>
<evidence type="ECO:0000313" key="1">
    <source>
        <dbReference type="EMBL" id="ATC64347.1"/>
    </source>
</evidence>
<accession>A0A290Q7X2</accession>
<name>A0A290Q7X2_9BACT</name>
<protein>
    <submittedName>
        <fullName evidence="1">Uncharacterized protein</fullName>
    </submittedName>
</protein>
<dbReference type="AlphaFoldDB" id="A0A290Q7X2"/>
<organism evidence="1 2">
    <name type="scientific">Nibricoccus aquaticus</name>
    <dbReference type="NCBI Taxonomy" id="2576891"/>
    <lineage>
        <taxon>Bacteria</taxon>
        <taxon>Pseudomonadati</taxon>
        <taxon>Verrucomicrobiota</taxon>
        <taxon>Opitutia</taxon>
        <taxon>Opitutales</taxon>
        <taxon>Opitutaceae</taxon>
        <taxon>Nibricoccus</taxon>
    </lineage>
</organism>